<keyword evidence="1" id="KW-0347">Helicase</keyword>
<dbReference type="SUPFAM" id="SSF52540">
    <property type="entry name" value="P-loop containing nucleoside triphosphate hydrolases"/>
    <property type="match status" value="1"/>
</dbReference>
<keyword evidence="1" id="KW-0067">ATP-binding</keyword>
<dbReference type="Gene3D" id="3.40.50.300">
    <property type="entry name" value="P-loop containing nucleotide triphosphate hydrolases"/>
    <property type="match status" value="1"/>
</dbReference>
<name>A0A0G1L3W8_9BACT</name>
<keyword evidence="1" id="KW-0547">Nucleotide-binding</keyword>
<dbReference type="GO" id="GO:0004386">
    <property type="term" value="F:helicase activity"/>
    <property type="evidence" value="ECO:0007669"/>
    <property type="project" value="UniProtKB-KW"/>
</dbReference>
<dbReference type="InterPro" id="IPR027417">
    <property type="entry name" value="P-loop_NTPase"/>
</dbReference>
<gene>
    <name evidence="1" type="ORF">UW55_C0005G0007</name>
</gene>
<dbReference type="Pfam" id="PF13177">
    <property type="entry name" value="DNA_pol3_delta2"/>
    <property type="match status" value="1"/>
</dbReference>
<organism evidence="1 2">
    <name type="scientific">Candidatus Giovannonibacteria bacterium GW2011_GWA2_44_26</name>
    <dbReference type="NCBI Taxonomy" id="1618648"/>
    <lineage>
        <taxon>Bacteria</taxon>
        <taxon>Candidatus Giovannoniibacteriota</taxon>
    </lineage>
</organism>
<evidence type="ECO:0000313" key="2">
    <source>
        <dbReference type="Proteomes" id="UP000033945"/>
    </source>
</evidence>
<dbReference type="EMBL" id="LCIT01000005">
    <property type="protein sequence ID" value="KKT63292.1"/>
    <property type="molecule type" value="Genomic_DNA"/>
</dbReference>
<reference evidence="1 2" key="1">
    <citation type="journal article" date="2015" name="Nature">
        <title>rRNA introns, odd ribosomes, and small enigmatic genomes across a large radiation of phyla.</title>
        <authorList>
            <person name="Brown C.T."/>
            <person name="Hug L.A."/>
            <person name="Thomas B.C."/>
            <person name="Sharon I."/>
            <person name="Castelle C.J."/>
            <person name="Singh A."/>
            <person name="Wilkins M.J."/>
            <person name="Williams K.H."/>
            <person name="Banfield J.F."/>
        </authorList>
    </citation>
    <scope>NUCLEOTIDE SEQUENCE [LARGE SCALE GENOMIC DNA]</scope>
</reference>
<evidence type="ECO:0000313" key="1">
    <source>
        <dbReference type="EMBL" id="KKT63292.1"/>
    </source>
</evidence>
<dbReference type="Proteomes" id="UP000033945">
    <property type="component" value="Unassembled WGS sequence"/>
</dbReference>
<protein>
    <submittedName>
        <fullName evidence="1">ATPase and helicase subunit involved in DNA replication</fullName>
    </submittedName>
</protein>
<proteinExistence type="predicted"/>
<keyword evidence="1" id="KW-0378">Hydrolase</keyword>
<comment type="caution">
    <text evidence="1">The sequence shown here is derived from an EMBL/GenBank/DDBJ whole genome shotgun (WGS) entry which is preliminary data.</text>
</comment>
<dbReference type="AlphaFoldDB" id="A0A0G1L3W8"/>
<sequence length="212" mass="24055">MPEKPPENSKLSLLKRQIKCGMLPQAYLFYGNDEKAKDEAVHLLSIHFLGENYAHSPDFFKIEEDPITIEEVRLLKMKSSQSSVSGKKNVFLIKNIENLSREASPAMLKLLEEPSISSIIIATTKNKSFLLGTIKSRFSSFRFWTPEPELEKSGDELETKLIKSLARAEIAVRKNPNSGNILKFEKTLGIYKIINDPTINKRLLGEYLNLIS</sequence>
<accession>A0A0G1L3W8</accession>